<protein>
    <submittedName>
        <fullName evidence="1">Uncharacterized protein</fullName>
    </submittedName>
</protein>
<evidence type="ECO:0000313" key="1">
    <source>
        <dbReference type="EMBL" id="GFH30420.1"/>
    </source>
</evidence>
<dbReference type="AlphaFoldDB" id="A0A6A0AC43"/>
<dbReference type="Proteomes" id="UP000485058">
    <property type="component" value="Unassembled WGS sequence"/>
</dbReference>
<proteinExistence type="predicted"/>
<reference evidence="1 2" key="1">
    <citation type="submission" date="2020-02" db="EMBL/GenBank/DDBJ databases">
        <title>Draft genome sequence of Haematococcus lacustris strain NIES-144.</title>
        <authorList>
            <person name="Morimoto D."/>
            <person name="Nakagawa S."/>
            <person name="Yoshida T."/>
            <person name="Sawayama S."/>
        </authorList>
    </citation>
    <scope>NUCLEOTIDE SEQUENCE [LARGE SCALE GENOMIC DNA]</scope>
    <source>
        <strain evidence="1 2">NIES-144</strain>
    </source>
</reference>
<organism evidence="1 2">
    <name type="scientific">Haematococcus lacustris</name>
    <name type="common">Green alga</name>
    <name type="synonym">Haematococcus pluvialis</name>
    <dbReference type="NCBI Taxonomy" id="44745"/>
    <lineage>
        <taxon>Eukaryota</taxon>
        <taxon>Viridiplantae</taxon>
        <taxon>Chlorophyta</taxon>
        <taxon>core chlorophytes</taxon>
        <taxon>Chlorophyceae</taxon>
        <taxon>CS clade</taxon>
        <taxon>Chlamydomonadales</taxon>
        <taxon>Haematococcaceae</taxon>
        <taxon>Haematococcus</taxon>
    </lineage>
</organism>
<evidence type="ECO:0000313" key="2">
    <source>
        <dbReference type="Proteomes" id="UP000485058"/>
    </source>
</evidence>
<dbReference type="EMBL" id="BLLF01004892">
    <property type="protein sequence ID" value="GFH30420.1"/>
    <property type="molecule type" value="Genomic_DNA"/>
</dbReference>
<comment type="caution">
    <text evidence="1">The sequence shown here is derived from an EMBL/GenBank/DDBJ whole genome shotgun (WGS) entry which is preliminary data.</text>
</comment>
<keyword evidence="2" id="KW-1185">Reference proteome</keyword>
<name>A0A6A0AC43_HAELA</name>
<accession>A0A6A0AC43</accession>
<sequence length="162" mass="17035">MREMCETGVRGSTGREREWWVVELAQGWGEWGGSSRGVGGHQARLVGWLMWVLSPAGLVSGVRALRLPLPLAHLGPVGGCVNPGSAPKAVTLNKQGAGGGAVLPYPFALGDNSLLLASHYACWQATHPCTKFWGVHVSVQNAPISYAQCQACRAAPAVPSLP</sequence>
<gene>
    <name evidence="1" type="ORF">HaLaN_29276</name>
</gene>